<gene>
    <name evidence="2" type="ORF">PEDI_37510</name>
</gene>
<feature type="region of interest" description="Disordered" evidence="1">
    <location>
        <begin position="1"/>
        <end position="30"/>
    </location>
</feature>
<name>A0AAN4W1K7_9BACT</name>
<dbReference type="EMBL" id="BQKE01000002">
    <property type="protein sequence ID" value="GJM63199.1"/>
    <property type="molecule type" value="Genomic_DNA"/>
</dbReference>
<sequence>MAPLCPAQNKDHTAPFNLKKEMELATKNKN</sequence>
<reference evidence="2 3" key="1">
    <citation type="submission" date="2021-12" db="EMBL/GenBank/DDBJ databases">
        <title>Genome sequencing of bacteria with rrn-lacking chromosome and rrn-plasmid.</title>
        <authorList>
            <person name="Anda M."/>
            <person name="Iwasaki W."/>
        </authorList>
    </citation>
    <scope>NUCLEOTIDE SEQUENCE [LARGE SCALE GENOMIC DNA]</scope>
    <source>
        <strain evidence="2 3">NBRC 15940</strain>
    </source>
</reference>
<accession>A0AAN4W1K7</accession>
<comment type="caution">
    <text evidence="2">The sequence shown here is derived from an EMBL/GenBank/DDBJ whole genome shotgun (WGS) entry which is preliminary data.</text>
</comment>
<protein>
    <submittedName>
        <fullName evidence="2">Uncharacterized protein</fullName>
    </submittedName>
</protein>
<organism evidence="2 3">
    <name type="scientific">Persicobacter diffluens</name>
    <dbReference type="NCBI Taxonomy" id="981"/>
    <lineage>
        <taxon>Bacteria</taxon>
        <taxon>Pseudomonadati</taxon>
        <taxon>Bacteroidota</taxon>
        <taxon>Cytophagia</taxon>
        <taxon>Cytophagales</taxon>
        <taxon>Persicobacteraceae</taxon>
        <taxon>Persicobacter</taxon>
    </lineage>
</organism>
<evidence type="ECO:0000256" key="1">
    <source>
        <dbReference type="SAM" id="MobiDB-lite"/>
    </source>
</evidence>
<evidence type="ECO:0000313" key="2">
    <source>
        <dbReference type="EMBL" id="GJM63199.1"/>
    </source>
</evidence>
<keyword evidence="3" id="KW-1185">Reference proteome</keyword>
<evidence type="ECO:0000313" key="3">
    <source>
        <dbReference type="Proteomes" id="UP001310022"/>
    </source>
</evidence>
<dbReference type="Proteomes" id="UP001310022">
    <property type="component" value="Unassembled WGS sequence"/>
</dbReference>
<proteinExistence type="predicted"/>
<dbReference type="AlphaFoldDB" id="A0AAN4W1K7"/>
<feature type="compositionally biased region" description="Basic and acidic residues" evidence="1">
    <location>
        <begin position="9"/>
        <end position="30"/>
    </location>
</feature>